<keyword evidence="3 5" id="KW-0949">S-adenosyl-L-methionine</keyword>
<sequence length="424" mass="44954">MSEPLTVELAIEALGAQGDGIGHHHGATVFVPYALPGDRVRVRLQEKGKNAFAGRLIEVLQPAPGRVVPPCPVFTQCGGCAMQHLSLADYAAWKKAQVAATLATRGIPLPEKTECVGTEPGARRRAVFAAHKEKDQVTLGFHAVMSHEIVPLDDCLLLTAALRAGLPSLHALAAAALHNKQSADLQVTETLSGLDILMQSGDALPEARRQPLIAAARAADFARVSWAHGKRQPEPIVMARVPQVRFADVVVDLPIGGFLQPSLSGEAALVAAVNKGVGKAKRVADLFGGCGTFSFPLAQQARVLSVDSARPATAALVAAVNRAQLSGRVEGLTRDLEQSPLPPQDLKPFDAVVFDPPRAGAEMQSKMIAKSIVKRAVAVSCNPASFARDARILIDAGFAMTSLVILDQFLWSHHAELVAVFTRK</sequence>
<dbReference type="CDD" id="cd02440">
    <property type="entry name" value="AdoMet_MTases"/>
    <property type="match status" value="1"/>
</dbReference>
<dbReference type="Proteomes" id="UP001271769">
    <property type="component" value="Unassembled WGS sequence"/>
</dbReference>
<evidence type="ECO:0000256" key="5">
    <source>
        <dbReference type="PROSITE-ProRule" id="PRU01024"/>
    </source>
</evidence>
<dbReference type="RefSeq" id="WP_320499959.1">
    <property type="nucleotide sequence ID" value="NZ_JAXCLX010000001.1"/>
</dbReference>
<feature type="binding site" evidence="5">
    <location>
        <position position="355"/>
    </location>
    <ligand>
        <name>S-adenosyl-L-methionine</name>
        <dbReference type="ChEBI" id="CHEBI:59789"/>
    </ligand>
</feature>
<keyword evidence="2 5" id="KW-0808">Transferase</keyword>
<keyword evidence="4" id="KW-0479">Metal-binding</keyword>
<dbReference type="PANTHER" id="PTHR11061">
    <property type="entry name" value="RNA M5U METHYLTRANSFERASE"/>
    <property type="match status" value="1"/>
</dbReference>
<evidence type="ECO:0000256" key="4">
    <source>
        <dbReference type="ARBA" id="ARBA00023014"/>
    </source>
</evidence>
<feature type="binding site" evidence="5">
    <location>
        <position position="260"/>
    </location>
    <ligand>
        <name>S-adenosyl-L-methionine</name>
        <dbReference type="ChEBI" id="CHEBI:59789"/>
    </ligand>
</feature>
<keyword evidence="4" id="KW-0408">Iron</keyword>
<dbReference type="GO" id="GO:0032259">
    <property type="term" value="P:methylation"/>
    <property type="evidence" value="ECO:0007669"/>
    <property type="project" value="UniProtKB-KW"/>
</dbReference>
<dbReference type="InterPro" id="IPR012340">
    <property type="entry name" value="NA-bd_OB-fold"/>
</dbReference>
<organism evidence="8 9">
    <name type="scientific">Dongia rigui</name>
    <dbReference type="NCBI Taxonomy" id="940149"/>
    <lineage>
        <taxon>Bacteria</taxon>
        <taxon>Pseudomonadati</taxon>
        <taxon>Pseudomonadota</taxon>
        <taxon>Alphaproteobacteria</taxon>
        <taxon>Rhodospirillales</taxon>
        <taxon>Dongiaceae</taxon>
        <taxon>Dongia</taxon>
    </lineage>
</organism>
<comment type="similarity">
    <text evidence="5">Belongs to the class I-like SAM-binding methyltransferase superfamily. RNA M5U methyltransferase family.</text>
</comment>
<feature type="binding site" evidence="5">
    <location>
        <position position="307"/>
    </location>
    <ligand>
        <name>S-adenosyl-L-methionine</name>
        <dbReference type="ChEBI" id="CHEBI:59789"/>
    </ligand>
</feature>
<evidence type="ECO:0000256" key="1">
    <source>
        <dbReference type="ARBA" id="ARBA00022603"/>
    </source>
</evidence>
<dbReference type="SUPFAM" id="SSF53335">
    <property type="entry name" value="S-adenosyl-L-methionine-dependent methyltransferases"/>
    <property type="match status" value="1"/>
</dbReference>
<keyword evidence="1 5" id="KW-0489">Methyltransferase</keyword>
<dbReference type="SUPFAM" id="SSF50249">
    <property type="entry name" value="Nucleic acid-binding proteins"/>
    <property type="match status" value="1"/>
</dbReference>
<dbReference type="InterPro" id="IPR030390">
    <property type="entry name" value="MeTrfase_TrmA_AS"/>
</dbReference>
<dbReference type="PANTHER" id="PTHR11061:SF30">
    <property type="entry name" value="TRNA (URACIL(54)-C(5))-METHYLTRANSFERASE"/>
    <property type="match status" value="1"/>
</dbReference>
<comment type="caution">
    <text evidence="8">The sequence shown here is derived from an EMBL/GenBank/DDBJ whole genome shotgun (WGS) entry which is preliminary data.</text>
</comment>
<gene>
    <name evidence="8" type="ORF">SMD31_06320</name>
</gene>
<proteinExistence type="inferred from homology"/>
<dbReference type="Gene3D" id="2.40.50.140">
    <property type="entry name" value="Nucleic acid-binding proteins"/>
    <property type="match status" value="1"/>
</dbReference>
<feature type="binding site" evidence="5">
    <location>
        <position position="287"/>
    </location>
    <ligand>
        <name>S-adenosyl-L-methionine</name>
        <dbReference type="ChEBI" id="CHEBI:59789"/>
    </ligand>
</feature>
<dbReference type="PROSITE" id="PS51687">
    <property type="entry name" value="SAM_MT_RNA_M5U"/>
    <property type="match status" value="1"/>
</dbReference>
<dbReference type="Gene3D" id="3.40.50.150">
    <property type="entry name" value="Vaccinia Virus protein VP39"/>
    <property type="match status" value="1"/>
</dbReference>
<dbReference type="InterPro" id="IPR029063">
    <property type="entry name" value="SAM-dependent_MTases_sf"/>
</dbReference>
<feature type="domain" description="TRAM" evidence="7">
    <location>
        <begin position="1"/>
        <end position="58"/>
    </location>
</feature>
<dbReference type="Pfam" id="PF01938">
    <property type="entry name" value="TRAM"/>
    <property type="match status" value="1"/>
</dbReference>
<name>A0ABU5DW53_9PROT</name>
<keyword evidence="9" id="KW-1185">Reference proteome</keyword>
<dbReference type="Gene3D" id="2.40.50.1070">
    <property type="match status" value="1"/>
</dbReference>
<evidence type="ECO:0000256" key="2">
    <source>
        <dbReference type="ARBA" id="ARBA00022679"/>
    </source>
</evidence>
<accession>A0ABU5DW53</accession>
<feature type="active site" description="Nucleophile" evidence="5">
    <location>
        <position position="381"/>
    </location>
</feature>
<dbReference type="PROSITE" id="PS01230">
    <property type="entry name" value="TRMA_1"/>
    <property type="match status" value="1"/>
</dbReference>
<reference evidence="8 9" key="1">
    <citation type="journal article" date="2013" name="Antonie Van Leeuwenhoek">
        <title>Dongia rigui sp. nov., isolated from freshwater of a large wetland in Korea.</title>
        <authorList>
            <person name="Baik K.S."/>
            <person name="Hwang Y.M."/>
            <person name="Choi J.S."/>
            <person name="Kwon J."/>
            <person name="Seong C.N."/>
        </authorList>
    </citation>
    <scope>NUCLEOTIDE SEQUENCE [LARGE SCALE GENOMIC DNA]</scope>
    <source>
        <strain evidence="8 9">04SU4-P</strain>
    </source>
</reference>
<dbReference type="EMBL" id="JAXCLX010000001">
    <property type="protein sequence ID" value="MDY0871527.1"/>
    <property type="molecule type" value="Genomic_DNA"/>
</dbReference>
<dbReference type="PROSITE" id="PS50926">
    <property type="entry name" value="TRAM"/>
    <property type="match status" value="1"/>
</dbReference>
<keyword evidence="4" id="KW-0411">Iron-sulfur</keyword>
<evidence type="ECO:0000313" key="9">
    <source>
        <dbReference type="Proteomes" id="UP001271769"/>
    </source>
</evidence>
<evidence type="ECO:0000256" key="6">
    <source>
        <dbReference type="PROSITE-ProRule" id="PRU10015"/>
    </source>
</evidence>
<dbReference type="InterPro" id="IPR002792">
    <property type="entry name" value="TRAM_dom"/>
</dbReference>
<dbReference type="Pfam" id="PF05958">
    <property type="entry name" value="tRNA_U5-meth_tr"/>
    <property type="match status" value="1"/>
</dbReference>
<feature type="active site" evidence="6">
    <location>
        <position position="381"/>
    </location>
</feature>
<dbReference type="GO" id="GO:0008168">
    <property type="term" value="F:methyltransferase activity"/>
    <property type="evidence" value="ECO:0007669"/>
    <property type="project" value="UniProtKB-KW"/>
</dbReference>
<evidence type="ECO:0000259" key="7">
    <source>
        <dbReference type="PROSITE" id="PS50926"/>
    </source>
</evidence>
<evidence type="ECO:0000256" key="3">
    <source>
        <dbReference type="ARBA" id="ARBA00022691"/>
    </source>
</evidence>
<dbReference type="InterPro" id="IPR010280">
    <property type="entry name" value="U5_MeTrfase_fam"/>
</dbReference>
<protein>
    <submittedName>
        <fullName evidence="8">Class I SAM-dependent RNA methyltransferase</fullName>
    </submittedName>
</protein>
<evidence type="ECO:0000313" key="8">
    <source>
        <dbReference type="EMBL" id="MDY0871527.1"/>
    </source>
</evidence>